<dbReference type="Proteomes" id="UP000824890">
    <property type="component" value="Unassembled WGS sequence"/>
</dbReference>
<feature type="region of interest" description="Disordered" evidence="4">
    <location>
        <begin position="24"/>
        <end position="51"/>
    </location>
</feature>
<dbReference type="SMART" id="SM01302">
    <property type="entry name" value="Raptor_N"/>
    <property type="match status" value="1"/>
</dbReference>
<organism evidence="6 7">
    <name type="scientific">Brassica napus</name>
    <name type="common">Rape</name>
    <dbReference type="NCBI Taxonomy" id="3708"/>
    <lineage>
        <taxon>Eukaryota</taxon>
        <taxon>Viridiplantae</taxon>
        <taxon>Streptophyta</taxon>
        <taxon>Embryophyta</taxon>
        <taxon>Tracheophyta</taxon>
        <taxon>Spermatophyta</taxon>
        <taxon>Magnoliopsida</taxon>
        <taxon>eudicotyledons</taxon>
        <taxon>Gunneridae</taxon>
        <taxon>Pentapetalae</taxon>
        <taxon>rosids</taxon>
        <taxon>malvids</taxon>
        <taxon>Brassicales</taxon>
        <taxon>Brassicaceae</taxon>
        <taxon>Brassiceae</taxon>
        <taxon>Brassica</taxon>
    </lineage>
</organism>
<dbReference type="InterPro" id="IPR015943">
    <property type="entry name" value="WD40/YVTN_repeat-like_dom_sf"/>
</dbReference>
<dbReference type="InterPro" id="IPR016024">
    <property type="entry name" value="ARM-type_fold"/>
</dbReference>
<evidence type="ECO:0000256" key="3">
    <source>
        <dbReference type="ARBA" id="ARBA00022737"/>
    </source>
</evidence>
<dbReference type="Pfam" id="PF14538">
    <property type="entry name" value="Raptor_N"/>
    <property type="match status" value="1"/>
</dbReference>
<keyword evidence="3" id="KW-0677">Repeat</keyword>
<sequence>MALGDLMVSRFSQSSVSLASSHRYDDDCVSSSHGDSSRRKDSDATSSIYGNGTAERASATSMAYLPQTIVLRELRHDASEASALLGTSEGIVLAPKWRLKERMKTGCVALVLCLNITVDPPDVIKISPCARIEAWIDPFSMAPPKALETIGQNLSTQYERWQPRARYKVQLDPTVDEVRKLCLTCRKYAKTERVLFHYNGHGVPKPTANGEIWVFNKSYTQYIPLPISDLDSWLKTPSIYVFDCSAARMILNAFAELHDWGSSGSSGSTRDCILLAACDVHETLPQSVEFPADVFTACLTTPIKMALKWFCRRSLLKEIIDESLIDRIPGRQNDRKTLLGELNWIFTAVTDTIAWNVLPHGIAPNFSHDVLAPNLLMTCLHFCIPHECYFYPAELFQRLFRQDLLVASLFRNFLLAERIMRSANCNPISHPMLPPTHQHHMWDAWDMAAEICLSHLPQLVLDPNAEFQPSPFFTEQLTAFEVWLDHGSEHKKPPEQLPVVLQVLLSQCHRFRALVLLGRFLDMGSWAVDLALSVGIFPYVLKLLQTTTNELRQILVFIWTKILALDKSCQIDLVKDGGHTYFIRFLDSSGAFPEQRAMAAFVLAVIVDGHRRGQEACLEANLIGVCLGHLEASIPSDPQPEPLFLQWLCLCLGKLWEDFMEAQIMGREANAFQKLAPLVSEPQPEVRAAAVFALGTLVDIGFDSSKSVVDDEFDDDEKIRAEEAIIKSLLDVVSDGSPLVRAEVAVALARFAFGHKQHLKSAASSYCKPQSSSLLTSLPSIAKLHDAGNAKLVSLHMSPLTRASTDSQPVAREAKISSSPLGSAGLMNGSPLSDDSSLHSDSGIMLDSVSNGAGHHQRLLDNAVYSQCIRAMFALARDPSPRIASLGRRVLSIIGIEQVVAKSSKPTGRLGEAATTSNTPLTGLARSSSWFDMHAGNLPLSFRTPPVSPPRTNYLLRRVCSLEFKPHLLGSPDSGLADPPLGVSGSERSLLPLSTIYSWSCGHFSKPLLGGTDASQEIVTKREEKEKFALEHIAKCQHSCKYKLSNNPIANWDTRFESGTKTALLHPFSPIVVAADENERIRVWNYEEATLLNGFDNHDFPDKGISKLCLINELDDSFLLVASCDGSVRIWKNYATKGKQKLVTGFSSIQGHKPSARDLNAVVDWQQQSGYLYASGEVSTVALWDLEKEQLLRSIPSESECGVTALSASQVHGGQLAAGFADGSLRLYDIRSPEPLVCATRPHQKVERVVGLSFQPGLDLAKVVSASQAGDIQFLDLRTTKDTYLTIDAHRGSLTALAVHRHAPIIASGSAKQLIKVFSLQGEQLGIIRYYPSFMAQKIGSVSCLAFHPYQVLLAAGAADSFVSVYTHDNSQAR</sequence>
<dbReference type="InterPro" id="IPR011989">
    <property type="entry name" value="ARM-like"/>
</dbReference>
<dbReference type="SUPFAM" id="SSF48371">
    <property type="entry name" value="ARM repeat"/>
    <property type="match status" value="1"/>
</dbReference>
<dbReference type="InterPro" id="IPR001680">
    <property type="entry name" value="WD40_rpt"/>
</dbReference>
<keyword evidence="2" id="KW-0853">WD repeat</keyword>
<evidence type="ECO:0000256" key="2">
    <source>
        <dbReference type="ARBA" id="ARBA00022574"/>
    </source>
</evidence>
<keyword evidence="7" id="KW-1185">Reference proteome</keyword>
<evidence type="ECO:0000259" key="5">
    <source>
        <dbReference type="SMART" id="SM01302"/>
    </source>
</evidence>
<dbReference type="EMBL" id="JAGKQM010000003">
    <property type="protein sequence ID" value="KAH0934041.1"/>
    <property type="molecule type" value="Genomic_DNA"/>
</dbReference>
<dbReference type="InterPro" id="IPR004083">
    <property type="entry name" value="Raptor"/>
</dbReference>
<dbReference type="SMART" id="SM00320">
    <property type="entry name" value="WD40"/>
    <property type="match status" value="5"/>
</dbReference>
<proteinExistence type="inferred from homology"/>
<evidence type="ECO:0000313" key="6">
    <source>
        <dbReference type="EMBL" id="KAH0934041.1"/>
    </source>
</evidence>
<dbReference type="Gene3D" id="2.130.10.10">
    <property type="entry name" value="YVTN repeat-like/Quinoprotein amine dehydrogenase"/>
    <property type="match status" value="1"/>
</dbReference>
<dbReference type="PANTHER" id="PTHR12848">
    <property type="entry name" value="REGULATORY-ASSOCIATED PROTEIN OF MTOR"/>
    <property type="match status" value="1"/>
</dbReference>
<accession>A0ABQ8E034</accession>
<dbReference type="InterPro" id="IPR036322">
    <property type="entry name" value="WD40_repeat_dom_sf"/>
</dbReference>
<name>A0ABQ8E034_BRANA</name>
<dbReference type="Gene3D" id="1.25.10.10">
    <property type="entry name" value="Leucine-rich Repeat Variant"/>
    <property type="match status" value="1"/>
</dbReference>
<comment type="similarity">
    <text evidence="1">Belongs to the WD repeat RAPTOR family.</text>
</comment>
<comment type="caution">
    <text evidence="6">The sequence shown here is derived from an EMBL/GenBank/DDBJ whole genome shotgun (WGS) entry which is preliminary data.</text>
</comment>
<evidence type="ECO:0000256" key="4">
    <source>
        <dbReference type="SAM" id="MobiDB-lite"/>
    </source>
</evidence>
<dbReference type="PRINTS" id="PR01547">
    <property type="entry name" value="YEAST176DUF"/>
</dbReference>
<evidence type="ECO:0000313" key="7">
    <source>
        <dbReference type="Proteomes" id="UP000824890"/>
    </source>
</evidence>
<dbReference type="PANTHER" id="PTHR12848:SF16">
    <property type="entry name" value="REGULATORY-ASSOCIATED PROTEIN OF MTOR"/>
    <property type="match status" value="1"/>
</dbReference>
<evidence type="ECO:0000256" key="1">
    <source>
        <dbReference type="ARBA" id="ARBA00009257"/>
    </source>
</evidence>
<protein>
    <recommendedName>
        <fullName evidence="5">Raptor N-terminal CASPase-like domain-containing protein</fullName>
    </recommendedName>
</protein>
<dbReference type="SUPFAM" id="SSF50978">
    <property type="entry name" value="WD40 repeat-like"/>
    <property type="match status" value="1"/>
</dbReference>
<gene>
    <name evidence="6" type="ORF">HID58_011158</name>
</gene>
<dbReference type="InterPro" id="IPR029347">
    <property type="entry name" value="Raptor_N"/>
</dbReference>
<reference evidence="6 7" key="1">
    <citation type="submission" date="2021-05" db="EMBL/GenBank/DDBJ databases">
        <title>Genome Assembly of Synthetic Allotetraploid Brassica napus Reveals Homoeologous Exchanges between Subgenomes.</title>
        <authorList>
            <person name="Davis J.T."/>
        </authorList>
    </citation>
    <scope>NUCLEOTIDE SEQUENCE [LARGE SCALE GENOMIC DNA]</scope>
    <source>
        <strain evidence="7">cv. Da-Ae</strain>
        <tissue evidence="6">Seedling</tissue>
    </source>
</reference>
<dbReference type="Pfam" id="PF00400">
    <property type="entry name" value="WD40"/>
    <property type="match status" value="3"/>
</dbReference>
<feature type="domain" description="Raptor N-terminal CASPase-like" evidence="5">
    <location>
        <begin position="102"/>
        <end position="255"/>
    </location>
</feature>